<dbReference type="InterPro" id="IPR032466">
    <property type="entry name" value="Metal_Hydrolase"/>
</dbReference>
<dbReference type="SUPFAM" id="SSF51338">
    <property type="entry name" value="Composite domain of metallo-dependent hydrolases"/>
    <property type="match status" value="1"/>
</dbReference>
<dbReference type="SUPFAM" id="SSF51556">
    <property type="entry name" value="Metallo-dependent hydrolases"/>
    <property type="match status" value="1"/>
</dbReference>
<proteinExistence type="predicted"/>
<dbReference type="GO" id="GO:0102127">
    <property type="term" value="F:8-oxoguanine deaminase activity"/>
    <property type="evidence" value="ECO:0007669"/>
    <property type="project" value="UniProtKB-EC"/>
</dbReference>
<sequence length="471" mass="49327">MTPTSEPPTPPTTLLIENVHIAPVAGPEIPSGHIIVEGDRIAALGPGPAPLTPGARRVDGSGCLATPGLVNTHHHLYQWASQGLAQDATLFEWLVALYDVWAAMDAEVVRGAATAGLGWLALAGCTTSSDHHYVFPKGRGDLFAAGIEAAREIGVRFHPARGSMDRGRSHGGLPPDEVVEELDDVLAATAEAIDAHHDPSPSSMVRVAVAPCSPFSVSARLMTESAALARARGVRLHTHLAETLDEDEHCVEQFGMRPVDYMDKLGWLGPDVWLAHAVHLSDGDIVKLARTGTGSAHCPSSNARLGAGIARVSEMLRQGANVGLGVDGSASSELTSLAGEMRQALLFQRARYGPHALSARQALELATLGGARNLGREAELGSLEPGKLADVVLWRTGGPFAAAVADPVCALVFGPPPPVALVLVGGRTVVEDGELRTTPHDAAGRAGADAHRRLTRLAAEHGFTAAREIHH</sequence>
<evidence type="ECO:0000313" key="4">
    <source>
        <dbReference type="Proteomes" id="UP001589647"/>
    </source>
</evidence>
<dbReference type="PANTHER" id="PTHR43794:SF11">
    <property type="entry name" value="AMIDOHYDROLASE-RELATED DOMAIN-CONTAINING PROTEIN"/>
    <property type="match status" value="1"/>
</dbReference>
<feature type="domain" description="Amidohydrolase-related" evidence="2">
    <location>
        <begin position="65"/>
        <end position="429"/>
    </location>
</feature>
<dbReference type="Gene3D" id="3.20.20.140">
    <property type="entry name" value="Metal-dependent hydrolases"/>
    <property type="match status" value="1"/>
</dbReference>
<dbReference type="RefSeq" id="WP_189647996.1">
    <property type="nucleotide sequence ID" value="NZ_BMRC01000006.1"/>
</dbReference>
<reference evidence="3 4" key="1">
    <citation type="submission" date="2024-09" db="EMBL/GenBank/DDBJ databases">
        <authorList>
            <person name="Sun Q."/>
            <person name="Mori K."/>
        </authorList>
    </citation>
    <scope>NUCLEOTIDE SEQUENCE [LARGE SCALE GENOMIC DNA]</scope>
    <source>
        <strain evidence="3 4">CCM 3426</strain>
    </source>
</reference>
<keyword evidence="1 3" id="KW-0378">Hydrolase</keyword>
<gene>
    <name evidence="3" type="ORF">ACFFV7_52055</name>
</gene>
<dbReference type="Gene3D" id="2.30.40.10">
    <property type="entry name" value="Urease, subunit C, domain 1"/>
    <property type="match status" value="1"/>
</dbReference>
<dbReference type="InterPro" id="IPR006680">
    <property type="entry name" value="Amidohydro-rel"/>
</dbReference>
<accession>A0ABV5IZ92</accession>
<dbReference type="NCBIfam" id="NF006055">
    <property type="entry name" value="PRK08203.1"/>
    <property type="match status" value="1"/>
</dbReference>
<protein>
    <submittedName>
        <fullName evidence="3">8-oxoguanine deaminase</fullName>
        <ecNumber evidence="3">3.5.4.32</ecNumber>
    </submittedName>
</protein>
<comment type="caution">
    <text evidence="3">The sequence shown here is derived from an EMBL/GenBank/DDBJ whole genome shotgun (WGS) entry which is preliminary data.</text>
</comment>
<keyword evidence="4" id="KW-1185">Reference proteome</keyword>
<dbReference type="InterPro" id="IPR050287">
    <property type="entry name" value="MTA/SAH_deaminase"/>
</dbReference>
<name>A0ABV5IZ92_9ACTN</name>
<dbReference type="CDD" id="cd01298">
    <property type="entry name" value="ATZ_TRZ_like"/>
    <property type="match status" value="1"/>
</dbReference>
<dbReference type="EMBL" id="JBHMEI010000104">
    <property type="protein sequence ID" value="MFB9209801.1"/>
    <property type="molecule type" value="Genomic_DNA"/>
</dbReference>
<organism evidence="3 4">
    <name type="scientific">Nonomuraea spiralis</name>
    <dbReference type="NCBI Taxonomy" id="46182"/>
    <lineage>
        <taxon>Bacteria</taxon>
        <taxon>Bacillati</taxon>
        <taxon>Actinomycetota</taxon>
        <taxon>Actinomycetes</taxon>
        <taxon>Streptosporangiales</taxon>
        <taxon>Streptosporangiaceae</taxon>
        <taxon>Nonomuraea</taxon>
    </lineage>
</organism>
<dbReference type="Pfam" id="PF01979">
    <property type="entry name" value="Amidohydro_1"/>
    <property type="match status" value="1"/>
</dbReference>
<dbReference type="PANTHER" id="PTHR43794">
    <property type="entry name" value="AMINOHYDROLASE SSNA-RELATED"/>
    <property type="match status" value="1"/>
</dbReference>
<evidence type="ECO:0000313" key="3">
    <source>
        <dbReference type="EMBL" id="MFB9209801.1"/>
    </source>
</evidence>
<dbReference type="InterPro" id="IPR011059">
    <property type="entry name" value="Metal-dep_hydrolase_composite"/>
</dbReference>
<dbReference type="Proteomes" id="UP001589647">
    <property type="component" value="Unassembled WGS sequence"/>
</dbReference>
<evidence type="ECO:0000256" key="1">
    <source>
        <dbReference type="ARBA" id="ARBA00022801"/>
    </source>
</evidence>
<dbReference type="EC" id="3.5.4.32" evidence="3"/>
<evidence type="ECO:0000259" key="2">
    <source>
        <dbReference type="Pfam" id="PF01979"/>
    </source>
</evidence>